<dbReference type="PANTHER" id="PTHR48079">
    <property type="entry name" value="PROTEIN YEEZ"/>
    <property type="match status" value="1"/>
</dbReference>
<dbReference type="AlphaFoldDB" id="A0A7W7MAL6"/>
<keyword evidence="3" id="KW-1185">Reference proteome</keyword>
<feature type="domain" description="NAD-dependent epimerase/dehydratase" evidence="1">
    <location>
        <begin position="3"/>
        <end position="220"/>
    </location>
</feature>
<evidence type="ECO:0000313" key="2">
    <source>
        <dbReference type="EMBL" id="MBB4743194.1"/>
    </source>
</evidence>
<dbReference type="SUPFAM" id="SSF51735">
    <property type="entry name" value="NAD(P)-binding Rossmann-fold domains"/>
    <property type="match status" value="1"/>
</dbReference>
<dbReference type="RefSeq" id="WP_185043494.1">
    <property type="nucleotide sequence ID" value="NZ_BAABFG010000005.1"/>
</dbReference>
<proteinExistence type="predicted"/>
<gene>
    <name evidence="2" type="ORF">BJY16_006653</name>
</gene>
<dbReference type="GO" id="GO:0004029">
    <property type="term" value="F:aldehyde dehydrogenase (NAD+) activity"/>
    <property type="evidence" value="ECO:0007669"/>
    <property type="project" value="TreeGrafter"/>
</dbReference>
<sequence>MRIFVAGATGQVGRLLIPLLIADGHQVTGIGRSETGLRTLAEQGATGVRVDVYDPAALTAAVTAAAPDVLIHQLTALAGGSLAENARIRHEGTRNLVAAARAAGVQRLVAQSIAWAYAAGETPATEETPLDLDAGGTRGTTVAGVHALETQAAEITEHVVLRYGMFHGPGTWYHRDGRVGRQLLAGEFTVGQGVTSFLHIEDAAIAAARAVTWPAGVYNIVDDQPLPGPVWAAALAESIGAPPPRVTADRAGWERGADNALAREKLSWTPGHPLFGTV</sequence>
<dbReference type="Gene3D" id="3.40.50.720">
    <property type="entry name" value="NAD(P)-binding Rossmann-like Domain"/>
    <property type="match status" value="1"/>
</dbReference>
<comment type="caution">
    <text evidence="2">The sequence shown here is derived from an EMBL/GenBank/DDBJ whole genome shotgun (WGS) entry which is preliminary data.</text>
</comment>
<protein>
    <submittedName>
        <fullName evidence="2">Nucleoside-diphosphate-sugar epimerase</fullName>
    </submittedName>
</protein>
<organism evidence="2 3">
    <name type="scientific">Actinoplanes octamycinicus</name>
    <dbReference type="NCBI Taxonomy" id="135948"/>
    <lineage>
        <taxon>Bacteria</taxon>
        <taxon>Bacillati</taxon>
        <taxon>Actinomycetota</taxon>
        <taxon>Actinomycetes</taxon>
        <taxon>Micromonosporales</taxon>
        <taxon>Micromonosporaceae</taxon>
        <taxon>Actinoplanes</taxon>
    </lineage>
</organism>
<evidence type="ECO:0000259" key="1">
    <source>
        <dbReference type="Pfam" id="PF01370"/>
    </source>
</evidence>
<accession>A0A7W7MAL6</accession>
<dbReference type="Proteomes" id="UP000546162">
    <property type="component" value="Unassembled WGS sequence"/>
</dbReference>
<dbReference type="GO" id="GO:0005737">
    <property type="term" value="C:cytoplasm"/>
    <property type="evidence" value="ECO:0007669"/>
    <property type="project" value="TreeGrafter"/>
</dbReference>
<dbReference type="PANTHER" id="PTHR48079:SF6">
    <property type="entry name" value="NAD(P)-BINDING DOMAIN-CONTAINING PROTEIN-RELATED"/>
    <property type="match status" value="1"/>
</dbReference>
<evidence type="ECO:0000313" key="3">
    <source>
        <dbReference type="Proteomes" id="UP000546162"/>
    </source>
</evidence>
<dbReference type="InterPro" id="IPR001509">
    <property type="entry name" value="Epimerase_deHydtase"/>
</dbReference>
<dbReference type="EMBL" id="JACHNB010000001">
    <property type="protein sequence ID" value="MBB4743194.1"/>
    <property type="molecule type" value="Genomic_DNA"/>
</dbReference>
<reference evidence="2 3" key="1">
    <citation type="submission" date="2020-08" db="EMBL/GenBank/DDBJ databases">
        <title>Sequencing the genomes of 1000 actinobacteria strains.</title>
        <authorList>
            <person name="Klenk H.-P."/>
        </authorList>
    </citation>
    <scope>NUCLEOTIDE SEQUENCE [LARGE SCALE GENOMIC DNA]</scope>
    <source>
        <strain evidence="2 3">DSM 45809</strain>
    </source>
</reference>
<dbReference type="Pfam" id="PF01370">
    <property type="entry name" value="Epimerase"/>
    <property type="match status" value="1"/>
</dbReference>
<dbReference type="InterPro" id="IPR036291">
    <property type="entry name" value="NAD(P)-bd_dom_sf"/>
</dbReference>
<dbReference type="InterPro" id="IPR051783">
    <property type="entry name" value="NAD(P)-dependent_oxidoreduct"/>
</dbReference>
<name>A0A7W7MAL6_9ACTN</name>